<dbReference type="RefSeq" id="WP_255967641.1">
    <property type="nucleotide sequence ID" value="NZ_JANFQF010000006.1"/>
</dbReference>
<dbReference type="PANTHER" id="PTHR30055">
    <property type="entry name" value="HTH-TYPE TRANSCRIPTIONAL REGULATOR RUTR"/>
    <property type="match status" value="1"/>
</dbReference>
<evidence type="ECO:0000259" key="3">
    <source>
        <dbReference type="PROSITE" id="PS50977"/>
    </source>
</evidence>
<keyword evidence="5" id="KW-1185">Reference proteome</keyword>
<dbReference type="Pfam" id="PF00440">
    <property type="entry name" value="TetR_N"/>
    <property type="match status" value="1"/>
</dbReference>
<proteinExistence type="predicted"/>
<dbReference type="PROSITE" id="PS50977">
    <property type="entry name" value="HTH_TETR_2"/>
    <property type="match status" value="1"/>
</dbReference>
<feature type="DNA-binding region" description="H-T-H motif" evidence="2">
    <location>
        <begin position="37"/>
        <end position="56"/>
    </location>
</feature>
<dbReference type="Proteomes" id="UP001524501">
    <property type="component" value="Unassembled WGS sequence"/>
</dbReference>
<evidence type="ECO:0000256" key="2">
    <source>
        <dbReference type="PROSITE-ProRule" id="PRU00335"/>
    </source>
</evidence>
<comment type="caution">
    <text evidence="4">The sequence shown here is derived from an EMBL/GenBank/DDBJ whole genome shotgun (WGS) entry which is preliminary data.</text>
</comment>
<dbReference type="InterPro" id="IPR050109">
    <property type="entry name" value="HTH-type_TetR-like_transc_reg"/>
</dbReference>
<accession>A0ABT1QAY6</accession>
<evidence type="ECO:0000313" key="5">
    <source>
        <dbReference type="Proteomes" id="UP001524501"/>
    </source>
</evidence>
<evidence type="ECO:0000313" key="4">
    <source>
        <dbReference type="EMBL" id="MCQ4119423.1"/>
    </source>
</evidence>
<dbReference type="EMBL" id="JANFQF010000006">
    <property type="protein sequence ID" value="MCQ4119423.1"/>
    <property type="molecule type" value="Genomic_DNA"/>
</dbReference>
<dbReference type="Gene3D" id="1.10.10.60">
    <property type="entry name" value="Homeodomain-like"/>
    <property type="match status" value="1"/>
</dbReference>
<dbReference type="SUPFAM" id="SSF46689">
    <property type="entry name" value="Homeodomain-like"/>
    <property type="match status" value="1"/>
</dbReference>
<reference evidence="4 5" key="1">
    <citation type="submission" date="2022-07" db="EMBL/GenBank/DDBJ databases">
        <title>Degradation activity of malathion, p-nitrophenol and potential low-temperature adaptation strategy of Rhodococcus sp. FXJ9.536.</title>
        <authorList>
            <person name="Huang J."/>
            <person name="Huang Y."/>
        </authorList>
    </citation>
    <scope>NUCLEOTIDE SEQUENCE [LARGE SCALE GENOMIC DNA]</scope>
    <source>
        <strain evidence="4 5">FXJ9.536</strain>
    </source>
</reference>
<dbReference type="PANTHER" id="PTHR30055:SF153">
    <property type="entry name" value="HTH-TYPE TRANSCRIPTIONAL REPRESSOR RV3405C"/>
    <property type="match status" value="1"/>
</dbReference>
<sequence>MSIRNPLSSDDSTPSVDDAILDAARSCILDFGLRRTTLAEVARRAGVSRPTVYRRWADTRAVVADLMTREIAALTPAFTLEQSVYDQLVEAVVDVSAAVRNHPLFVKILRSDQELFTTYVLERLGTSQKAIIDRVALAVVAGQRQNSVRTGDSRHIATMVLLIAQSAVQSAAMVAGELPGDALTVELRQAIGAYLAPQNHESAGGKR</sequence>
<name>A0ABT1QAY6_9NOCA</name>
<dbReference type="InterPro" id="IPR023772">
    <property type="entry name" value="DNA-bd_HTH_TetR-type_CS"/>
</dbReference>
<dbReference type="InterPro" id="IPR009057">
    <property type="entry name" value="Homeodomain-like_sf"/>
</dbReference>
<gene>
    <name evidence="4" type="ORF">NOF53_09585</name>
</gene>
<organism evidence="4 5">
    <name type="scientific">Rhodococcus tibetensis</name>
    <dbReference type="NCBI Taxonomy" id="2965064"/>
    <lineage>
        <taxon>Bacteria</taxon>
        <taxon>Bacillati</taxon>
        <taxon>Actinomycetota</taxon>
        <taxon>Actinomycetes</taxon>
        <taxon>Mycobacteriales</taxon>
        <taxon>Nocardiaceae</taxon>
        <taxon>Rhodococcus</taxon>
    </lineage>
</organism>
<dbReference type="InterPro" id="IPR001647">
    <property type="entry name" value="HTH_TetR"/>
</dbReference>
<dbReference type="PROSITE" id="PS01081">
    <property type="entry name" value="HTH_TETR_1"/>
    <property type="match status" value="1"/>
</dbReference>
<evidence type="ECO:0000256" key="1">
    <source>
        <dbReference type="ARBA" id="ARBA00023125"/>
    </source>
</evidence>
<dbReference type="Gene3D" id="1.10.357.10">
    <property type="entry name" value="Tetracycline Repressor, domain 2"/>
    <property type="match status" value="1"/>
</dbReference>
<feature type="domain" description="HTH tetR-type" evidence="3">
    <location>
        <begin position="14"/>
        <end position="74"/>
    </location>
</feature>
<keyword evidence="1 2" id="KW-0238">DNA-binding</keyword>
<protein>
    <submittedName>
        <fullName evidence="4">TetR/AcrR family transcriptional regulator</fullName>
    </submittedName>
</protein>
<dbReference type="PRINTS" id="PR00455">
    <property type="entry name" value="HTHTETR"/>
</dbReference>